<reference evidence="2 3" key="1">
    <citation type="submission" date="2016-11" db="EMBL/GenBank/DDBJ databases">
        <authorList>
            <person name="Jaros S."/>
            <person name="Januszkiewicz K."/>
            <person name="Wedrychowicz H."/>
        </authorList>
    </citation>
    <scope>NUCLEOTIDE SEQUENCE [LARGE SCALE GENOMIC DNA]</scope>
    <source>
        <strain evidence="2 3">GAS138</strain>
    </source>
</reference>
<dbReference type="PRINTS" id="PR00081">
    <property type="entry name" value="GDHRDH"/>
</dbReference>
<dbReference type="PANTHER" id="PTHR42760">
    <property type="entry name" value="SHORT-CHAIN DEHYDROGENASES/REDUCTASES FAMILY MEMBER"/>
    <property type="match status" value="1"/>
</dbReference>
<dbReference type="GO" id="GO:0016616">
    <property type="term" value="F:oxidoreductase activity, acting on the CH-OH group of donors, NAD or NADP as acceptor"/>
    <property type="evidence" value="ECO:0007669"/>
    <property type="project" value="TreeGrafter"/>
</dbReference>
<dbReference type="InterPro" id="IPR002347">
    <property type="entry name" value="SDR_fam"/>
</dbReference>
<dbReference type="PRINTS" id="PR00080">
    <property type="entry name" value="SDRFAMILY"/>
</dbReference>
<accession>A0A1M5K0P7</accession>
<evidence type="ECO:0000313" key="2">
    <source>
        <dbReference type="EMBL" id="SHG46387.1"/>
    </source>
</evidence>
<dbReference type="OrthoDB" id="286404at2"/>
<sequence>MNLNFSLAPDFHAVVIGGAGDIGAAVSNQFCDLGATVTATGANETDLARTLLNPRAGLTLATLDVTNDEAVTSFARKHQRVDALVNCAGILARDKEFEIETFMRVLDVNLTGTFRTCMAFRPLLAEQKGSIVNIASMNATLALPRIPAYCASKGGVVMLTKALALKWAEDGIRVNAVAPGYIETAINAVGRTDLAHYQRIADRTAFKRWGQPEDIAGAVAFLCMPASQYATGTVVAVDGGFLAG</sequence>
<evidence type="ECO:0000313" key="3">
    <source>
        <dbReference type="Proteomes" id="UP000189796"/>
    </source>
</evidence>
<evidence type="ECO:0000256" key="1">
    <source>
        <dbReference type="ARBA" id="ARBA00006484"/>
    </source>
</evidence>
<dbReference type="RefSeq" id="WP_079600793.1">
    <property type="nucleotide sequence ID" value="NZ_LT670817.1"/>
</dbReference>
<dbReference type="InterPro" id="IPR020904">
    <property type="entry name" value="Sc_DH/Rdtase_CS"/>
</dbReference>
<gene>
    <name evidence="2" type="ORF">SAMN05443248_1643</name>
</gene>
<organism evidence="2 3">
    <name type="scientific">Bradyrhizobium erythrophlei</name>
    <dbReference type="NCBI Taxonomy" id="1437360"/>
    <lineage>
        <taxon>Bacteria</taxon>
        <taxon>Pseudomonadati</taxon>
        <taxon>Pseudomonadota</taxon>
        <taxon>Alphaproteobacteria</taxon>
        <taxon>Hyphomicrobiales</taxon>
        <taxon>Nitrobacteraceae</taxon>
        <taxon>Bradyrhizobium</taxon>
    </lineage>
</organism>
<dbReference type="Gene3D" id="3.40.50.720">
    <property type="entry name" value="NAD(P)-binding Rossmann-like Domain"/>
    <property type="match status" value="1"/>
</dbReference>
<comment type="similarity">
    <text evidence="1">Belongs to the short-chain dehydrogenases/reductases (SDR) family.</text>
</comment>
<protein>
    <submittedName>
        <fullName evidence="2">NAD(P)-dependent dehydrogenase, short-chain alcohol dehydrogenase family</fullName>
    </submittedName>
</protein>
<dbReference type="SUPFAM" id="SSF51735">
    <property type="entry name" value="NAD(P)-binding Rossmann-fold domains"/>
    <property type="match status" value="1"/>
</dbReference>
<dbReference type="PROSITE" id="PS00061">
    <property type="entry name" value="ADH_SHORT"/>
    <property type="match status" value="1"/>
</dbReference>
<dbReference type="Pfam" id="PF13561">
    <property type="entry name" value="adh_short_C2"/>
    <property type="match status" value="1"/>
</dbReference>
<dbReference type="FunFam" id="3.40.50.720:FF:000084">
    <property type="entry name" value="Short-chain dehydrogenase reductase"/>
    <property type="match status" value="1"/>
</dbReference>
<dbReference type="InterPro" id="IPR036291">
    <property type="entry name" value="NAD(P)-bd_dom_sf"/>
</dbReference>
<dbReference type="GO" id="GO:0030497">
    <property type="term" value="P:fatty acid elongation"/>
    <property type="evidence" value="ECO:0007669"/>
    <property type="project" value="TreeGrafter"/>
</dbReference>
<proteinExistence type="inferred from homology"/>
<name>A0A1M5K0P7_9BRAD</name>
<dbReference type="Proteomes" id="UP000189796">
    <property type="component" value="Chromosome I"/>
</dbReference>
<dbReference type="PANTHER" id="PTHR42760:SF123">
    <property type="entry name" value="OXIDOREDUCTASE"/>
    <property type="match status" value="1"/>
</dbReference>
<dbReference type="AlphaFoldDB" id="A0A1M5K0P7"/>
<dbReference type="EMBL" id="LT670817">
    <property type="protein sequence ID" value="SHG46387.1"/>
    <property type="molecule type" value="Genomic_DNA"/>
</dbReference>